<protein>
    <submittedName>
        <fullName evidence="8">TonB-dependent receptor</fullName>
    </submittedName>
</protein>
<evidence type="ECO:0000313" key="8">
    <source>
        <dbReference type="EMBL" id="RSZ56089.1"/>
    </source>
</evidence>
<evidence type="ECO:0000259" key="6">
    <source>
        <dbReference type="Pfam" id="PF00593"/>
    </source>
</evidence>
<proteinExistence type="inferred from homology"/>
<dbReference type="OrthoDB" id="8727862at2"/>
<dbReference type="Proteomes" id="UP000278085">
    <property type="component" value="Unassembled WGS sequence"/>
</dbReference>
<comment type="caution">
    <text evidence="8">The sequence shown here is derived from an EMBL/GenBank/DDBJ whole genome shotgun (WGS) entry which is preliminary data.</text>
</comment>
<dbReference type="InterPro" id="IPR036942">
    <property type="entry name" value="Beta-barrel_TonB_sf"/>
</dbReference>
<keyword evidence="9" id="KW-1185">Reference proteome</keyword>
<name>A0A430HF04_9BURK</name>
<dbReference type="SUPFAM" id="SSF56935">
    <property type="entry name" value="Porins"/>
    <property type="match status" value="1"/>
</dbReference>
<dbReference type="InterPro" id="IPR010104">
    <property type="entry name" value="TonB_rcpt_bac"/>
</dbReference>
<dbReference type="InterPro" id="IPR000531">
    <property type="entry name" value="Beta-barrel_TonB"/>
</dbReference>
<feature type="domain" description="TonB-dependent receptor plug" evidence="7">
    <location>
        <begin position="92"/>
        <end position="211"/>
    </location>
</feature>
<dbReference type="NCBIfam" id="TIGR01782">
    <property type="entry name" value="TonB-Xanth-Caul"/>
    <property type="match status" value="1"/>
</dbReference>
<keyword evidence="3 5" id="KW-0472">Membrane</keyword>
<keyword evidence="8" id="KW-0675">Receptor</keyword>
<comment type="subcellular location">
    <subcellularLocation>
        <location evidence="1 5">Cell outer membrane</location>
    </subcellularLocation>
</comment>
<organism evidence="8 9">
    <name type="scientific">Massilia atriviolacea</name>
    <dbReference type="NCBI Taxonomy" id="2495579"/>
    <lineage>
        <taxon>Bacteria</taxon>
        <taxon>Pseudomonadati</taxon>
        <taxon>Pseudomonadota</taxon>
        <taxon>Betaproteobacteria</taxon>
        <taxon>Burkholderiales</taxon>
        <taxon>Oxalobacteraceae</taxon>
        <taxon>Telluria group</taxon>
        <taxon>Massilia</taxon>
    </lineage>
</organism>
<evidence type="ECO:0000256" key="4">
    <source>
        <dbReference type="ARBA" id="ARBA00023237"/>
    </source>
</evidence>
<dbReference type="InterPro" id="IPR012910">
    <property type="entry name" value="Plug_dom"/>
</dbReference>
<dbReference type="InterPro" id="IPR037066">
    <property type="entry name" value="Plug_dom_sf"/>
</dbReference>
<dbReference type="PANTHER" id="PTHR40980:SF3">
    <property type="entry name" value="TONB-DEPENDENT RECEPTOR-LIKE BETA-BARREL DOMAIN-CONTAINING PROTEIN"/>
    <property type="match status" value="1"/>
</dbReference>
<reference evidence="8 9" key="1">
    <citation type="submission" date="2018-12" db="EMBL/GenBank/DDBJ databases">
        <authorList>
            <person name="Yang E."/>
        </authorList>
    </citation>
    <scope>NUCLEOTIDE SEQUENCE [LARGE SCALE GENOMIC DNA]</scope>
    <source>
        <strain evidence="8 9">SOD</strain>
    </source>
</reference>
<dbReference type="AlphaFoldDB" id="A0A430HF04"/>
<keyword evidence="4" id="KW-0998">Cell outer membrane</keyword>
<feature type="domain" description="TonB-dependent receptor-like beta-barrel" evidence="6">
    <location>
        <begin position="543"/>
        <end position="909"/>
    </location>
</feature>
<evidence type="ECO:0000313" key="9">
    <source>
        <dbReference type="Proteomes" id="UP000278085"/>
    </source>
</evidence>
<keyword evidence="5" id="KW-0798">TonB box</keyword>
<comment type="similarity">
    <text evidence="2 5">Belongs to the TonB-dependent receptor family.</text>
</comment>
<evidence type="ECO:0000256" key="5">
    <source>
        <dbReference type="RuleBase" id="RU003357"/>
    </source>
</evidence>
<dbReference type="Gene3D" id="2.170.130.10">
    <property type="entry name" value="TonB-dependent receptor, plug domain"/>
    <property type="match status" value="1"/>
</dbReference>
<dbReference type="PANTHER" id="PTHR40980">
    <property type="entry name" value="PLUG DOMAIN-CONTAINING PROTEIN"/>
    <property type="match status" value="1"/>
</dbReference>
<dbReference type="GO" id="GO:0009279">
    <property type="term" value="C:cell outer membrane"/>
    <property type="evidence" value="ECO:0007669"/>
    <property type="project" value="UniProtKB-SubCell"/>
</dbReference>
<sequence length="947" mass="101237">MNWLTHGANIKGEVMKRNQSVVNKNAERPVSTSLTPVASAAAILVLSIAMSTQAQAQAQAAATVPPVDPEAKTEVVVVTGIRAAMQQSLNQKRNSDTMVEVITAEDVGKMPDKNVADSLQRLPGVSVAAAGGSEGSFGENDRVALRGTPFGLTLTTLNSHTVSSGDWFADNIIGGGRSVSFSLFPSELIGRVTVHKGSQANLLEGGAVGVVDIETRKPLDFKKGISAQVSLGAVNSQNSGKNDGQFNGLVNWKNQAGNLAVMVQGFHEKRTLSRVGQENGIWYDPVDANSPVDKGVPGASTAIKTDPVKGAKANYLGGTAWFEQERTRKGGLIDVQFKPTSDIMLDLSVFRSHLDAPNINHNFMQSLGRFLAPNWAVKDFPAGNVSGTVSNGVLTQLTGKVPANCGAVCNSMSSAVQEEFSRPIAESQSKFVNLDGKWRVNDKLTLSGKVGSTKGLGNTQSGALGVWMPYTGGSYTMNGVDKAVTYVIPGADKFSIGGGPDGSGNVPYTYGSHVTAIDKEVYGQVDGTYKLDLASVQSIQFGLRGAEHKRDLTAIGINGLPSLSLVSNLPMGGLTSFPTEFNDLDANGAGWWTFSREAVNGWLRTHAKYEGHLKQNEFKIKEPTRSAYVMANFGADGISGNIGVRVVHTKEEVERNEIAPSGTFEPRLYTNTYLDFLPSANFRMDLSKNLVARFSTSRTMARPELGQMAGTDLRDVQGTGSAGNPNLRPIRSNNFDLGVEWYFAEKSLLAAGAFYSALDGYVTYGSGTATFYNQLQKKNTVYQIDTPLNTTAEVKGMEFSYQQALPAGFGVNANYTYTLGKETGKAPGSICGALTYADCTLIGTSKNAYNVGAFYEQNKLSARLTYSWRSGFLNGTSRNSASYQASVGSLSASLAYQINENFSVTLDGKDLNNPLVRSVIHTPGAMDVPGSLYKNGRQIYLALHGKY</sequence>
<accession>A0A430HF04</accession>
<evidence type="ECO:0000256" key="3">
    <source>
        <dbReference type="ARBA" id="ARBA00023136"/>
    </source>
</evidence>
<evidence type="ECO:0000259" key="7">
    <source>
        <dbReference type="Pfam" id="PF07715"/>
    </source>
</evidence>
<dbReference type="Gene3D" id="2.40.170.20">
    <property type="entry name" value="TonB-dependent receptor, beta-barrel domain"/>
    <property type="match status" value="1"/>
</dbReference>
<evidence type="ECO:0000256" key="2">
    <source>
        <dbReference type="ARBA" id="ARBA00009810"/>
    </source>
</evidence>
<evidence type="ECO:0000256" key="1">
    <source>
        <dbReference type="ARBA" id="ARBA00004442"/>
    </source>
</evidence>
<gene>
    <name evidence="8" type="ORF">EJB06_25970</name>
</gene>
<dbReference type="Pfam" id="PF00593">
    <property type="entry name" value="TonB_dep_Rec_b-barrel"/>
    <property type="match status" value="1"/>
</dbReference>
<dbReference type="EMBL" id="RXLQ01000018">
    <property type="protein sequence ID" value="RSZ56089.1"/>
    <property type="molecule type" value="Genomic_DNA"/>
</dbReference>
<dbReference type="Pfam" id="PF07715">
    <property type="entry name" value="Plug"/>
    <property type="match status" value="1"/>
</dbReference>